<proteinExistence type="inferred from homology"/>
<keyword evidence="6" id="KW-1185">Reference proteome</keyword>
<comment type="caution">
    <text evidence="5">The sequence shown here is derived from an EMBL/GenBank/DDBJ whole genome shotgun (WGS) entry which is preliminary data.</text>
</comment>
<dbReference type="EMBL" id="SRLE01000008">
    <property type="protein sequence ID" value="TGD73130.1"/>
    <property type="molecule type" value="Genomic_DNA"/>
</dbReference>
<keyword evidence="5" id="KW-0282">Flagellum</keyword>
<dbReference type="OrthoDB" id="6238586at2"/>
<comment type="similarity">
    <text evidence="2">Belongs to the FlgN family.</text>
</comment>
<dbReference type="AlphaFoldDB" id="A0A4Z0M0W9"/>
<keyword evidence="5" id="KW-0969">Cilium</keyword>
<comment type="function">
    <text evidence="1">Required for the efficient initiation of filament assembly.</text>
</comment>
<dbReference type="Proteomes" id="UP000298050">
    <property type="component" value="Unassembled WGS sequence"/>
</dbReference>
<keyword evidence="3" id="KW-1005">Bacterial flagellum biogenesis</keyword>
<evidence type="ECO:0000313" key="5">
    <source>
        <dbReference type="EMBL" id="TGD73130.1"/>
    </source>
</evidence>
<dbReference type="SUPFAM" id="SSF140566">
    <property type="entry name" value="FlgN-like"/>
    <property type="match status" value="1"/>
</dbReference>
<feature type="compositionally biased region" description="Polar residues" evidence="4">
    <location>
        <begin position="137"/>
        <end position="149"/>
    </location>
</feature>
<evidence type="ECO:0000256" key="3">
    <source>
        <dbReference type="ARBA" id="ARBA00022795"/>
    </source>
</evidence>
<feature type="region of interest" description="Disordered" evidence="4">
    <location>
        <begin position="129"/>
        <end position="149"/>
    </location>
</feature>
<keyword evidence="5" id="KW-0966">Cell projection</keyword>
<dbReference type="InterPro" id="IPR007809">
    <property type="entry name" value="FlgN-like"/>
</dbReference>
<sequence>MDLAAALDQQQAQLETLVDVLGEERELLCASAPDGEALAATAALKQACFERLSTLDSEVESLQRELGCPGGREGRQAAAAREQCPALLQQVYATTTKVFHLNQHNGELLRARMTWNERILNFIRDSRDGETYDTKGKTGSTRNTLCSQA</sequence>
<dbReference type="Gene3D" id="1.20.58.300">
    <property type="entry name" value="FlgN-like"/>
    <property type="match status" value="1"/>
</dbReference>
<gene>
    <name evidence="5" type="ORF">E4634_12690</name>
</gene>
<evidence type="ECO:0000256" key="4">
    <source>
        <dbReference type="SAM" id="MobiDB-lite"/>
    </source>
</evidence>
<dbReference type="GO" id="GO:0044780">
    <property type="term" value="P:bacterial-type flagellum assembly"/>
    <property type="evidence" value="ECO:0007669"/>
    <property type="project" value="InterPro"/>
</dbReference>
<dbReference type="RefSeq" id="WP_135444436.1">
    <property type="nucleotide sequence ID" value="NZ_SRLE01000008.1"/>
</dbReference>
<evidence type="ECO:0000313" key="6">
    <source>
        <dbReference type="Proteomes" id="UP000298050"/>
    </source>
</evidence>
<evidence type="ECO:0000256" key="2">
    <source>
        <dbReference type="ARBA" id="ARBA00007703"/>
    </source>
</evidence>
<evidence type="ECO:0000256" key="1">
    <source>
        <dbReference type="ARBA" id="ARBA00002397"/>
    </source>
</evidence>
<reference evidence="5 6" key="1">
    <citation type="submission" date="2019-04" db="EMBL/GenBank/DDBJ databases">
        <title>Taxonomy of novel Haliea sp. from mangrove soil of West Coast of India.</title>
        <authorList>
            <person name="Verma A."/>
            <person name="Kumar P."/>
            <person name="Krishnamurthi S."/>
        </authorList>
    </citation>
    <scope>NUCLEOTIDE SEQUENCE [LARGE SCALE GENOMIC DNA]</scope>
    <source>
        <strain evidence="5 6">SAOS-164</strain>
    </source>
</reference>
<accession>A0A4Z0M0W9</accession>
<dbReference type="InterPro" id="IPR036679">
    <property type="entry name" value="FlgN-like_sf"/>
</dbReference>
<dbReference type="Pfam" id="PF05130">
    <property type="entry name" value="FlgN"/>
    <property type="match status" value="1"/>
</dbReference>
<name>A0A4Z0M0W9_9GAMM</name>
<protein>
    <submittedName>
        <fullName evidence="5">Flagellar protein FlgN</fullName>
    </submittedName>
</protein>
<organism evidence="5 6">
    <name type="scientific">Mangrovimicrobium sediminis</name>
    <dbReference type="NCBI Taxonomy" id="2562682"/>
    <lineage>
        <taxon>Bacteria</taxon>
        <taxon>Pseudomonadati</taxon>
        <taxon>Pseudomonadota</taxon>
        <taxon>Gammaproteobacteria</taxon>
        <taxon>Cellvibrionales</taxon>
        <taxon>Halieaceae</taxon>
        <taxon>Mangrovimicrobium</taxon>
    </lineage>
</organism>